<dbReference type="InterPro" id="IPR027417">
    <property type="entry name" value="P-loop_NTPase"/>
</dbReference>
<dbReference type="PROSITE" id="PS50021">
    <property type="entry name" value="CH"/>
    <property type="match status" value="1"/>
</dbReference>
<feature type="compositionally biased region" description="Basic and acidic residues" evidence="3">
    <location>
        <begin position="257"/>
        <end position="275"/>
    </location>
</feature>
<feature type="compositionally biased region" description="Basic and acidic residues" evidence="3">
    <location>
        <begin position="126"/>
        <end position="137"/>
    </location>
</feature>
<dbReference type="Gene3D" id="1.10.418.10">
    <property type="entry name" value="Calponin-like domain"/>
    <property type="match status" value="1"/>
</dbReference>
<gene>
    <name evidence="5" type="ORF">ALC62_06527</name>
</gene>
<feature type="compositionally biased region" description="Polar residues" evidence="3">
    <location>
        <begin position="892"/>
        <end position="929"/>
    </location>
</feature>
<feature type="domain" description="Calponin-homology (CH)" evidence="4">
    <location>
        <begin position="1"/>
        <end position="104"/>
    </location>
</feature>
<dbReference type="CDD" id="cd21212">
    <property type="entry name" value="CH_NAV2-like"/>
    <property type="match status" value="1"/>
</dbReference>
<dbReference type="SMART" id="SM00033">
    <property type="entry name" value="CH"/>
    <property type="match status" value="1"/>
</dbReference>
<dbReference type="SMART" id="SM00382">
    <property type="entry name" value="AAA"/>
    <property type="match status" value="1"/>
</dbReference>
<dbReference type="SUPFAM" id="SSF47576">
    <property type="entry name" value="Calponin-homology domain, CH-domain"/>
    <property type="match status" value="1"/>
</dbReference>
<dbReference type="EMBL" id="KQ977444">
    <property type="protein sequence ID" value="KYN02727.1"/>
    <property type="molecule type" value="Genomic_DNA"/>
</dbReference>
<feature type="compositionally biased region" description="Polar residues" evidence="3">
    <location>
        <begin position="300"/>
        <end position="315"/>
    </location>
</feature>
<feature type="region of interest" description="Disordered" evidence="3">
    <location>
        <begin position="1122"/>
        <end position="1143"/>
    </location>
</feature>
<feature type="compositionally biased region" description="Low complexity" evidence="3">
    <location>
        <begin position="1124"/>
        <end position="1142"/>
    </location>
</feature>
<feature type="compositionally biased region" description="Polar residues" evidence="3">
    <location>
        <begin position="513"/>
        <end position="531"/>
    </location>
</feature>
<feature type="non-terminal residue" evidence="5">
    <location>
        <position position="1942"/>
    </location>
</feature>
<feature type="compositionally biased region" description="Basic and acidic residues" evidence="3">
    <location>
        <begin position="785"/>
        <end position="799"/>
    </location>
</feature>
<dbReference type="InterPro" id="IPR039041">
    <property type="entry name" value="Nav/unc-53"/>
</dbReference>
<feature type="compositionally biased region" description="Low complexity" evidence="3">
    <location>
        <begin position="757"/>
        <end position="782"/>
    </location>
</feature>
<feature type="region of interest" description="Disordered" evidence="3">
    <location>
        <begin position="125"/>
        <end position="363"/>
    </location>
</feature>
<dbReference type="PANTHER" id="PTHR12784:SF28">
    <property type="entry name" value="PROTEIN SICKIE"/>
    <property type="match status" value="1"/>
</dbReference>
<accession>A0A195CQH3</accession>
<feature type="compositionally biased region" description="Basic and acidic residues" evidence="3">
    <location>
        <begin position="144"/>
        <end position="157"/>
    </location>
</feature>
<feature type="region of interest" description="Disordered" evidence="3">
    <location>
        <begin position="1250"/>
        <end position="1298"/>
    </location>
</feature>
<evidence type="ECO:0000256" key="2">
    <source>
        <dbReference type="ARBA" id="ARBA00023054"/>
    </source>
</evidence>
<proteinExistence type="inferred from homology"/>
<dbReference type="STRING" id="456900.A0A195CQH3"/>
<feature type="region of interest" description="Disordered" evidence="3">
    <location>
        <begin position="727"/>
        <end position="929"/>
    </location>
</feature>
<feature type="non-terminal residue" evidence="5">
    <location>
        <position position="1"/>
    </location>
</feature>
<dbReference type="Proteomes" id="UP000078542">
    <property type="component" value="Unassembled WGS sequence"/>
</dbReference>
<evidence type="ECO:0000259" key="4">
    <source>
        <dbReference type="PROSITE" id="PS50021"/>
    </source>
</evidence>
<feature type="compositionally biased region" description="Gly residues" evidence="3">
    <location>
        <begin position="185"/>
        <end position="195"/>
    </location>
</feature>
<dbReference type="InterPro" id="IPR001715">
    <property type="entry name" value="CH_dom"/>
</dbReference>
<keyword evidence="2" id="KW-0175">Coiled coil</keyword>
<dbReference type="Gene3D" id="3.40.50.300">
    <property type="entry name" value="P-loop containing nucleotide triphosphate hydrolases"/>
    <property type="match status" value="1"/>
</dbReference>
<dbReference type="InterPro" id="IPR003593">
    <property type="entry name" value="AAA+_ATPase"/>
</dbReference>
<dbReference type="InterPro" id="IPR057568">
    <property type="entry name" value="CortBP2_NAV1-like_AAA_lid"/>
</dbReference>
<dbReference type="GO" id="GO:0022008">
    <property type="term" value="P:neurogenesis"/>
    <property type="evidence" value="ECO:0007669"/>
    <property type="project" value="InterPro"/>
</dbReference>
<comment type="similarity">
    <text evidence="1">Belongs to the Nav/unc-53 family.</text>
</comment>
<dbReference type="Pfam" id="PF25408">
    <property type="entry name" value="AAA_lid_NAV1"/>
    <property type="match status" value="1"/>
</dbReference>
<dbReference type="PANTHER" id="PTHR12784">
    <property type="entry name" value="STEERIN"/>
    <property type="match status" value="1"/>
</dbReference>
<name>A0A195CQH3_9HYME</name>
<reference evidence="5 6" key="1">
    <citation type="submission" date="2016-03" db="EMBL/GenBank/DDBJ databases">
        <title>Cyphomyrmex costatus WGS genome.</title>
        <authorList>
            <person name="Nygaard S."/>
            <person name="Hu H."/>
            <person name="Boomsma J."/>
            <person name="Zhang G."/>
        </authorList>
    </citation>
    <scope>NUCLEOTIDE SEQUENCE [LARGE SCALE GENOMIC DNA]</scope>
    <source>
        <strain evidence="5">MS0001</strain>
        <tissue evidence="5">Whole body</tissue>
    </source>
</reference>
<dbReference type="Pfam" id="PF23092">
    <property type="entry name" value="Ubiquitin_6"/>
    <property type="match status" value="1"/>
</dbReference>
<feature type="compositionally biased region" description="Low complexity" evidence="3">
    <location>
        <begin position="832"/>
        <end position="841"/>
    </location>
</feature>
<evidence type="ECO:0000313" key="5">
    <source>
        <dbReference type="EMBL" id="KYN02727.1"/>
    </source>
</evidence>
<feature type="compositionally biased region" description="Polar residues" evidence="3">
    <location>
        <begin position="745"/>
        <end position="756"/>
    </location>
</feature>
<evidence type="ECO:0000313" key="6">
    <source>
        <dbReference type="Proteomes" id="UP000078542"/>
    </source>
</evidence>
<feature type="region of interest" description="Disordered" evidence="3">
    <location>
        <begin position="512"/>
        <end position="594"/>
    </location>
</feature>
<dbReference type="Pfam" id="PF00307">
    <property type="entry name" value="CH"/>
    <property type="match status" value="1"/>
</dbReference>
<dbReference type="InterPro" id="IPR057126">
    <property type="entry name" value="NAV1-like_ubiquitin-like"/>
</dbReference>
<feature type="compositionally biased region" description="Low complexity" evidence="3">
    <location>
        <begin position="277"/>
        <end position="293"/>
    </location>
</feature>
<feature type="compositionally biased region" description="Polar residues" evidence="3">
    <location>
        <begin position="1376"/>
        <end position="1386"/>
    </location>
</feature>
<protein>
    <submittedName>
        <fullName evidence="5">Protein sickie</fullName>
    </submittedName>
</protein>
<sequence length="1942" mass="210749">IYTDWANYYLERGGCKKRVTDLQADLCDGVLLADLVEAVTNQKVIDVNRKPKSAQQMVENVSLCVGALRALGADVGAVNPGELAAGSTLWPVLALLFALSRYKQRAKQLQDMPRVNLHGEAGVSRKGLEGEEREGCRLWKRGTKGREIPKQRGETARKERKREKAPRTRITSLANQNKEYNEKVGGAGGGPGGGTSIPQPATVAATRRCPPDKVRPAPAPTHQSQLVGRPNGGLRSQQALPYSGNTVSAPQPNKNSVLDKFKLFNNKDKNQERGKTSSGVSKRTSSSSGFSSARSEHSDSSTSLCDQSKAQVQESPKSRALKSKLQSAKPAKQASPKTGRKEQNKPQSKIARTNKGPPSSLEKLTTLYNNPVVEQDVKIAAKAIGTKLSSDRKTPTLQELVKQPVIQSPKLNPSVLTSPRQISLQDTKNVNLRNELPTTKLSPRPKMELPGKISDQKIYLQKIESFDLSKTRVLNQEKVICEEELESIDTSNNDKQDSVAMNYVNSADEKLTNSENGLTSTPTQSNLNFGSSKPLASLNSPLHGPNPAGLSPGSSIPKPTALVKGTSKPSKDNSTLSGMPTPTKPKSGDTLHRKLDPNTVAMVSPMPNDEAEMTVKPMQPLLRGYTPGARGLQTLPSRTTTRQYTVLHSSSHHHVGSHHDYTDVEVASGYLSDGEVLRGGGMSVGSRTLSDLCDGYMSEGGASLYARRINPSYSHEHDSHNLVYRVVGSRGHPGSHHPHVKKSDSSQQTESSAFKHQQQQQQQQQQQSSNGSSSSISSNSQQWKKYIEAGAARERDKEGAPPSPSPSRRSQDKHRKQTMAEYANGEKPQKVSSGTSTSNSSKVRGVPQSFGYVKRHSAGTSSSPNGVQNGSKDATRTAQVSAVPRTKVKVSGGTQTCTTELQANSSGSNQGHHYKSYSLTGPSASQLSQSVRDRLMLGSQSLPKPGSPEFTALFASAHHRERGAGIGPTSASFSPRVLKPSDGSLSDTCSNYAAPDLQGYYGTPNSPYTTSWMRHSNTYTPSGRSQGMGLCEADSVESLGSHRASLTHARLLMHQRDSTGSPAPPRLNRSNSIRSTKSEKMYPSMLARGSGASSSVGEEVGIGIGVGVEPYYSVPVGSAGCTGQHWSQPTSPTPTHTSRQPPNLYQHVHKDDDIHGSSVSLVSTTSSLYSSAEEKQAHELRKLRRELLDAQEKVHSLTSQLSTNAHVVSAFEQSLSNMTQRLQQLTATAEKKDSELQELRETIERLRKQSAEAGLNSGPTANSGRRHTLGDSESGTTGCTGSSSSNNHQGASMARQLSADSVTSLNSLSSACSASSSHHKKKGWLRSSFSKAFSRSRKNRHGSVSDAEDCKESPGGDLSAPNSPRLPTASKHESSRAQTVRSNGQKSPDHENPLSGSKSSSALYKKEDEDVDELKKQLREKDLVLTDIRLEALSSAHQLESLKDTVIKMRYEMLNLKQNNERLQRLVTSKSLTSSQSSLPSDPDRRFSMTEVASSVAALSNGDVSSTADQLEDLNVPVEHSVVPSSATTTEPVLEQDTDGKRINVAVYLGSERNFNYNLITGSCADGTIGEPPHCIIANVCISNKTSWDALDSMVRRCFKEYVFRVDPVTNLGLGIECVAAYHLGEASRCTTDSQHPELLPCGYLVGHVKTIYLVLSGYSWLAVDTLIPRSIVQRLISLLTEHRRVILCGPSGTGKSYLAGKLAHALVDADNDTKDAAAVATFNVDHKSSKELRQYLAHIAERCDSNAADELPRVIILENLQHAASLGELFSGLLGTRHSSCPAIIGTMSQTTCSTTNLQLHHNFRWVLCANHMEPVKGFLGRYLRRKLLEHELRECAGTRNAEMAAVVEWLPRVWLHLNKFLETHSSSDVTIGPRLFLSCPMEVAGSQVWFTDLWNYSVIPYLVEAVREGLTLYGRRVSGNGNGELTWEDPAQFITSSYPW</sequence>
<feature type="compositionally biased region" description="Polar residues" evidence="3">
    <location>
        <begin position="234"/>
        <end position="256"/>
    </location>
</feature>
<dbReference type="InterPro" id="IPR036872">
    <property type="entry name" value="CH_dom_sf"/>
</dbReference>
<feature type="region of interest" description="Disordered" evidence="3">
    <location>
        <begin position="1333"/>
        <end position="1408"/>
    </location>
</feature>
<organism evidence="5 6">
    <name type="scientific">Cyphomyrmex costatus</name>
    <dbReference type="NCBI Taxonomy" id="456900"/>
    <lineage>
        <taxon>Eukaryota</taxon>
        <taxon>Metazoa</taxon>
        <taxon>Ecdysozoa</taxon>
        <taxon>Arthropoda</taxon>
        <taxon>Hexapoda</taxon>
        <taxon>Insecta</taxon>
        <taxon>Pterygota</taxon>
        <taxon>Neoptera</taxon>
        <taxon>Endopterygota</taxon>
        <taxon>Hymenoptera</taxon>
        <taxon>Apocrita</taxon>
        <taxon>Aculeata</taxon>
        <taxon>Formicoidea</taxon>
        <taxon>Formicidae</taxon>
        <taxon>Myrmicinae</taxon>
        <taxon>Cyphomyrmex</taxon>
    </lineage>
</organism>
<dbReference type="FunFam" id="3.40.50.300:FF:001111">
    <property type="entry name" value="neuron navigator 2 isoform X3"/>
    <property type="match status" value="1"/>
</dbReference>
<evidence type="ECO:0000256" key="1">
    <source>
        <dbReference type="ARBA" id="ARBA00006255"/>
    </source>
</evidence>
<dbReference type="SUPFAM" id="SSF52540">
    <property type="entry name" value="P-loop containing nucleoside triphosphate hydrolases"/>
    <property type="match status" value="1"/>
</dbReference>
<feature type="compositionally biased region" description="Low complexity" evidence="3">
    <location>
        <begin position="1272"/>
        <end position="1285"/>
    </location>
</feature>
<evidence type="ECO:0000256" key="3">
    <source>
        <dbReference type="SAM" id="MobiDB-lite"/>
    </source>
</evidence>
<keyword evidence="6" id="KW-1185">Reference proteome</keyword>
<feature type="compositionally biased region" description="Polar residues" evidence="3">
    <location>
        <begin position="858"/>
        <end position="880"/>
    </location>
</feature>
<feature type="region of interest" description="Disordered" evidence="3">
    <location>
        <begin position="1056"/>
        <end position="1096"/>
    </location>
</feature>